<evidence type="ECO:0000256" key="7">
    <source>
        <dbReference type="ARBA" id="ARBA00022801"/>
    </source>
</evidence>
<evidence type="ECO:0000256" key="4">
    <source>
        <dbReference type="ARBA" id="ARBA00022571"/>
    </source>
</evidence>
<keyword evidence="4" id="KW-0055">Arginine biosynthesis</keyword>
<dbReference type="InterPro" id="IPR010169">
    <property type="entry name" value="AcOrn-deacetyl"/>
</dbReference>
<sequence>MTLLTRTEAILADLIAFPTVSIDPNVEMMAYMATLLEDAGARVELFHDATGKKANLFGTIGPDCEGGIVLSGHSDVVPVTDQDWSTDPFALSERGDFLMGRGTCDMKGFIAATIAMAKPYAAHTLRRPIHFCFTHDEETGCVGAKSLVPELQKRGYKPSIAIIGEPTEMRIIEGHKGCCEYTTRFTGLEGHGSNPDRGVNAVAYAVKYATRLMELAEELKTRAPRDSRFDPAWTTVNIGRLHGGHAHNVIPGKAELEWEMRPVQYGDGEFLREMLESYIETDLLPAMRAVSPRADITTQIIGEVVGLEPMEVNMARTLIAALTGCETADVVPFNTEAGLFQQLGMSAVVCGPGSIAQAHKPDEYLARAQLADCLTMLDGLGQSCAE</sequence>
<organism evidence="11 12">
    <name type="scientific">Puniceibacterium sediminis</name>
    <dbReference type="NCBI Taxonomy" id="1608407"/>
    <lineage>
        <taxon>Bacteria</taxon>
        <taxon>Pseudomonadati</taxon>
        <taxon>Pseudomonadota</taxon>
        <taxon>Alphaproteobacteria</taxon>
        <taxon>Rhodobacterales</taxon>
        <taxon>Paracoccaceae</taxon>
        <taxon>Puniceibacterium</taxon>
    </lineage>
</organism>
<dbReference type="NCBIfam" id="NF005710">
    <property type="entry name" value="PRK07522.1"/>
    <property type="match status" value="1"/>
</dbReference>
<dbReference type="SUPFAM" id="SSF53187">
    <property type="entry name" value="Zn-dependent exopeptidases"/>
    <property type="match status" value="1"/>
</dbReference>
<accession>A0A238VIM5</accession>
<dbReference type="OrthoDB" id="9809784at2"/>
<dbReference type="InterPro" id="IPR001261">
    <property type="entry name" value="ArgE/DapE_CS"/>
</dbReference>
<keyword evidence="3" id="KW-0963">Cytoplasm</keyword>
<dbReference type="GO" id="GO:0046872">
    <property type="term" value="F:metal ion binding"/>
    <property type="evidence" value="ECO:0007669"/>
    <property type="project" value="UniProtKB-KW"/>
</dbReference>
<evidence type="ECO:0000256" key="1">
    <source>
        <dbReference type="ARBA" id="ARBA00001947"/>
    </source>
</evidence>
<dbReference type="Pfam" id="PF01546">
    <property type="entry name" value="Peptidase_M20"/>
    <property type="match status" value="1"/>
</dbReference>
<dbReference type="NCBIfam" id="TIGR01892">
    <property type="entry name" value="AcOrn-deacetyl"/>
    <property type="match status" value="1"/>
</dbReference>
<name>A0A238VIM5_9RHOB</name>
<evidence type="ECO:0000256" key="2">
    <source>
        <dbReference type="ARBA" id="ARBA00005691"/>
    </source>
</evidence>
<gene>
    <name evidence="11" type="ORF">SAMN06265370_102242</name>
</gene>
<evidence type="ECO:0000313" key="11">
    <source>
        <dbReference type="EMBL" id="SNR34235.1"/>
    </source>
</evidence>
<keyword evidence="6" id="KW-0479">Metal-binding</keyword>
<evidence type="ECO:0000256" key="3">
    <source>
        <dbReference type="ARBA" id="ARBA00022490"/>
    </source>
</evidence>
<dbReference type="PANTHER" id="PTHR43808:SF31">
    <property type="entry name" value="N-ACETYL-L-CITRULLINE DEACETYLASE"/>
    <property type="match status" value="1"/>
</dbReference>
<reference evidence="11 12" key="1">
    <citation type="submission" date="2017-06" db="EMBL/GenBank/DDBJ databases">
        <authorList>
            <person name="Kim H.J."/>
            <person name="Triplett B.A."/>
        </authorList>
    </citation>
    <scope>NUCLEOTIDE SEQUENCE [LARGE SCALE GENOMIC DNA]</scope>
    <source>
        <strain evidence="11 12">DSM 29052</strain>
    </source>
</reference>
<feature type="domain" description="Peptidase M20 dimerisation" evidence="10">
    <location>
        <begin position="174"/>
        <end position="283"/>
    </location>
</feature>
<dbReference type="Pfam" id="PF07687">
    <property type="entry name" value="M20_dimer"/>
    <property type="match status" value="1"/>
</dbReference>
<dbReference type="InterPro" id="IPR036264">
    <property type="entry name" value="Bact_exopeptidase_dim_dom"/>
</dbReference>
<evidence type="ECO:0000256" key="6">
    <source>
        <dbReference type="ARBA" id="ARBA00022723"/>
    </source>
</evidence>
<dbReference type="PROSITE" id="PS00759">
    <property type="entry name" value="ARGE_DAPE_CPG2_2"/>
    <property type="match status" value="1"/>
</dbReference>
<keyword evidence="5" id="KW-0028">Amino-acid biosynthesis</keyword>
<evidence type="ECO:0000256" key="5">
    <source>
        <dbReference type="ARBA" id="ARBA00022605"/>
    </source>
</evidence>
<keyword evidence="12" id="KW-1185">Reference proteome</keyword>
<comment type="similarity">
    <text evidence="2">Belongs to the peptidase M20A family. ArgE subfamily.</text>
</comment>
<dbReference type="Gene3D" id="3.30.70.360">
    <property type="match status" value="1"/>
</dbReference>
<keyword evidence="8" id="KW-0862">Zinc</keyword>
<dbReference type="GO" id="GO:0008777">
    <property type="term" value="F:acetylornithine deacetylase activity"/>
    <property type="evidence" value="ECO:0007669"/>
    <property type="project" value="TreeGrafter"/>
</dbReference>
<dbReference type="InterPro" id="IPR011650">
    <property type="entry name" value="Peptidase_M20_dimer"/>
</dbReference>
<dbReference type="InterPro" id="IPR050072">
    <property type="entry name" value="Peptidase_M20A"/>
</dbReference>
<dbReference type="Gene3D" id="3.40.630.10">
    <property type="entry name" value="Zn peptidases"/>
    <property type="match status" value="1"/>
</dbReference>
<dbReference type="EMBL" id="FZNN01000002">
    <property type="protein sequence ID" value="SNR34235.1"/>
    <property type="molecule type" value="Genomic_DNA"/>
</dbReference>
<evidence type="ECO:0000256" key="9">
    <source>
        <dbReference type="ARBA" id="ARBA00023285"/>
    </source>
</evidence>
<dbReference type="AlphaFoldDB" id="A0A238VIM5"/>
<dbReference type="Proteomes" id="UP000198417">
    <property type="component" value="Unassembled WGS sequence"/>
</dbReference>
<evidence type="ECO:0000256" key="8">
    <source>
        <dbReference type="ARBA" id="ARBA00022833"/>
    </source>
</evidence>
<dbReference type="InterPro" id="IPR002933">
    <property type="entry name" value="Peptidase_M20"/>
</dbReference>
<dbReference type="RefSeq" id="WP_089269197.1">
    <property type="nucleotide sequence ID" value="NZ_FZNN01000002.1"/>
</dbReference>
<comment type="cofactor">
    <cofactor evidence="1">
        <name>Zn(2+)</name>
        <dbReference type="ChEBI" id="CHEBI:29105"/>
    </cofactor>
</comment>
<dbReference type="CDD" id="cd03894">
    <property type="entry name" value="M20_ArgE"/>
    <property type="match status" value="1"/>
</dbReference>
<dbReference type="PANTHER" id="PTHR43808">
    <property type="entry name" value="ACETYLORNITHINE DEACETYLASE"/>
    <property type="match status" value="1"/>
</dbReference>
<dbReference type="GO" id="GO:0006526">
    <property type="term" value="P:L-arginine biosynthetic process"/>
    <property type="evidence" value="ECO:0007669"/>
    <property type="project" value="UniProtKB-KW"/>
</dbReference>
<keyword evidence="7" id="KW-0378">Hydrolase</keyword>
<proteinExistence type="inferred from homology"/>
<evidence type="ECO:0000259" key="10">
    <source>
        <dbReference type="Pfam" id="PF07687"/>
    </source>
</evidence>
<protein>
    <submittedName>
        <fullName evidence="11">Acetylornithine deacetylase</fullName>
    </submittedName>
</protein>
<keyword evidence="9" id="KW-0170">Cobalt</keyword>
<evidence type="ECO:0000313" key="12">
    <source>
        <dbReference type="Proteomes" id="UP000198417"/>
    </source>
</evidence>
<dbReference type="SUPFAM" id="SSF55031">
    <property type="entry name" value="Bacterial exopeptidase dimerisation domain"/>
    <property type="match status" value="1"/>
</dbReference>